<comment type="similarity">
    <text evidence="2 5">Belongs to the acyl-CoA dehydrogenase family.</text>
</comment>
<feature type="domain" description="Acyl-CoA dehydrogenase/oxidase C-terminal" evidence="6">
    <location>
        <begin position="401"/>
        <end position="469"/>
    </location>
</feature>
<dbReference type="SUPFAM" id="SSF56645">
    <property type="entry name" value="Acyl-CoA dehydrogenase NM domain-like"/>
    <property type="match status" value="1"/>
</dbReference>
<keyword evidence="10" id="KW-1185">Reference proteome</keyword>
<evidence type="ECO:0000259" key="6">
    <source>
        <dbReference type="Pfam" id="PF00441"/>
    </source>
</evidence>
<evidence type="ECO:0008006" key="11">
    <source>
        <dbReference type="Google" id="ProtNLM"/>
    </source>
</evidence>
<evidence type="ECO:0000256" key="4">
    <source>
        <dbReference type="ARBA" id="ARBA00022827"/>
    </source>
</evidence>
<dbReference type="SUPFAM" id="SSF47203">
    <property type="entry name" value="Acyl-CoA dehydrogenase C-terminal domain-like"/>
    <property type="match status" value="1"/>
</dbReference>
<evidence type="ECO:0000256" key="1">
    <source>
        <dbReference type="ARBA" id="ARBA00001974"/>
    </source>
</evidence>
<evidence type="ECO:0000259" key="7">
    <source>
        <dbReference type="Pfam" id="PF02770"/>
    </source>
</evidence>
<dbReference type="GO" id="GO:0050660">
    <property type="term" value="F:flavin adenine dinucleotide binding"/>
    <property type="evidence" value="ECO:0007669"/>
    <property type="project" value="InterPro"/>
</dbReference>
<feature type="domain" description="Acyl-CoA dehydrogenase/oxidase C-terminal" evidence="6">
    <location>
        <begin position="297"/>
        <end position="371"/>
    </location>
</feature>
<dbReference type="PROSITE" id="PS00073">
    <property type="entry name" value="ACYL_COA_DH_2"/>
    <property type="match status" value="1"/>
</dbReference>
<sequence>MANFYTDNQDLQFHIKKRIDWKTLVELAEDGFTQPDGHQNLEEAKAFFDDVLNLVGEFIAEEIAPKAAKIDAQDPYLENGEVVHPPEFLEIFEAIKGLEIHGLGVPRELGGMNAPHVLTMAIAEIFARADVSMMTHHSFHYGIAMAMLVYSMSEGSTVFENSAIKSTRFEKEIREILSGNAWGAMDITEPDAGSDMAALRCLAEVDEDGKWWITGQKIFITSGHAKYHIVIAKSEGVDSGLEGLSTFMVKAYDDHEDGTRTRYAVIDRLEEKLGHHASPTCSISFERAPAELIGKRGEGFLQMLLLMNNARIGVGFEGVAICEAATRLAKEYAAERRAFGKTIDKHEMIADYLEEMETTTRALRSLGYEASFHEEMSFRLKIQAMKNPQMPAEERKKNERRMKFHKASARKITPLFKYLSAECAVAFAQRCVQIHGGAGYTREYGAEKLLRDAMVMPIYEGTSQIQSLMAMKDTIGAIIKAPQEFVRKLAQARWRSVSAKDPMVKRVAKIEVFSLMAQQQIVQKTAADKFKTIKDKPLSQWLEPFKTEWDPKRDFGFAMLHAERLTRILCDEAIAQILLEEAQEFPERAPLLDAWLNHAEPRCRYMLDLISTREL</sequence>
<gene>
    <name evidence="9" type="ORF">FRD01_18170</name>
</gene>
<dbReference type="InterPro" id="IPR046373">
    <property type="entry name" value="Acyl-CoA_Oxase/DH_mid-dom_sf"/>
</dbReference>
<name>A0A5B8XVC4_9DELT</name>
<dbReference type="InterPro" id="IPR013786">
    <property type="entry name" value="AcylCoA_DH/ox_N"/>
</dbReference>
<dbReference type="InterPro" id="IPR006089">
    <property type="entry name" value="Acyl-CoA_DH_CS"/>
</dbReference>
<dbReference type="InterPro" id="IPR037069">
    <property type="entry name" value="AcylCoA_DH/ox_N_sf"/>
</dbReference>
<dbReference type="EMBL" id="CP042467">
    <property type="protein sequence ID" value="QED29131.1"/>
    <property type="molecule type" value="Genomic_DNA"/>
</dbReference>
<feature type="domain" description="Acyl-CoA dehydrogenase/oxidase N-terminal" evidence="8">
    <location>
        <begin position="53"/>
        <end position="151"/>
    </location>
</feature>
<comment type="cofactor">
    <cofactor evidence="1 5">
        <name>FAD</name>
        <dbReference type="ChEBI" id="CHEBI:57692"/>
    </cofactor>
</comment>
<keyword evidence="3 5" id="KW-0285">Flavoprotein</keyword>
<evidence type="ECO:0000259" key="8">
    <source>
        <dbReference type="Pfam" id="PF02771"/>
    </source>
</evidence>
<dbReference type="KEGG" id="bbae:FRD01_18170"/>
<evidence type="ECO:0000313" key="10">
    <source>
        <dbReference type="Proteomes" id="UP000321595"/>
    </source>
</evidence>
<dbReference type="Pfam" id="PF00441">
    <property type="entry name" value="Acyl-CoA_dh_1"/>
    <property type="match status" value="2"/>
</dbReference>
<dbReference type="AlphaFoldDB" id="A0A5B8XVC4"/>
<accession>A0A5B8XVC4</accession>
<protein>
    <recommendedName>
        <fullName evidence="11">Acyl-CoA dehydrogenase</fullName>
    </recommendedName>
</protein>
<dbReference type="Pfam" id="PF02770">
    <property type="entry name" value="Acyl-CoA_dh_M"/>
    <property type="match status" value="1"/>
</dbReference>
<evidence type="ECO:0000313" key="9">
    <source>
        <dbReference type="EMBL" id="QED29131.1"/>
    </source>
</evidence>
<dbReference type="GO" id="GO:0003995">
    <property type="term" value="F:acyl-CoA dehydrogenase activity"/>
    <property type="evidence" value="ECO:0007669"/>
    <property type="project" value="InterPro"/>
</dbReference>
<keyword evidence="4 5" id="KW-0274">FAD</keyword>
<keyword evidence="5" id="KW-0560">Oxidoreductase</keyword>
<feature type="domain" description="Acyl-CoA oxidase/dehydrogenase middle" evidence="7">
    <location>
        <begin position="184"/>
        <end position="287"/>
    </location>
</feature>
<dbReference type="InterPro" id="IPR052166">
    <property type="entry name" value="Diverse_Acyl-CoA_DH"/>
</dbReference>
<evidence type="ECO:0000256" key="2">
    <source>
        <dbReference type="ARBA" id="ARBA00009347"/>
    </source>
</evidence>
<evidence type="ECO:0000256" key="3">
    <source>
        <dbReference type="ARBA" id="ARBA00022630"/>
    </source>
</evidence>
<dbReference type="InterPro" id="IPR036250">
    <property type="entry name" value="AcylCo_DH-like_C"/>
</dbReference>
<dbReference type="Pfam" id="PF02771">
    <property type="entry name" value="Acyl-CoA_dh_N"/>
    <property type="match status" value="1"/>
</dbReference>
<dbReference type="Gene3D" id="1.20.140.10">
    <property type="entry name" value="Butyryl-CoA Dehydrogenase, subunit A, domain 3"/>
    <property type="match status" value="1"/>
</dbReference>
<evidence type="ECO:0000256" key="5">
    <source>
        <dbReference type="RuleBase" id="RU362125"/>
    </source>
</evidence>
<dbReference type="Gene3D" id="2.40.110.10">
    <property type="entry name" value="Butyryl-CoA Dehydrogenase, subunit A, domain 2"/>
    <property type="match status" value="1"/>
</dbReference>
<dbReference type="PANTHER" id="PTHR42803:SF1">
    <property type="entry name" value="BROAD-SPECIFICITY LINEAR ACYL-COA DEHYDROGENASE FADE5"/>
    <property type="match status" value="1"/>
</dbReference>
<dbReference type="InterPro" id="IPR006091">
    <property type="entry name" value="Acyl-CoA_Oxase/DH_mid-dom"/>
</dbReference>
<dbReference type="InterPro" id="IPR009075">
    <property type="entry name" value="AcylCo_DH/oxidase_C"/>
</dbReference>
<dbReference type="OrthoDB" id="9770681at2"/>
<proteinExistence type="inferred from homology"/>
<reference evidence="9 10" key="1">
    <citation type="submission" date="2019-08" db="EMBL/GenBank/DDBJ databases">
        <authorList>
            <person name="Liang Q."/>
        </authorList>
    </citation>
    <scope>NUCLEOTIDE SEQUENCE [LARGE SCALE GENOMIC DNA]</scope>
    <source>
        <strain evidence="9 10">V1718</strain>
    </source>
</reference>
<organism evidence="9 10">
    <name type="scientific">Microvenator marinus</name>
    <dbReference type="NCBI Taxonomy" id="2600177"/>
    <lineage>
        <taxon>Bacteria</taxon>
        <taxon>Deltaproteobacteria</taxon>
        <taxon>Bradymonadales</taxon>
        <taxon>Microvenatoraceae</taxon>
        <taxon>Microvenator</taxon>
    </lineage>
</organism>
<dbReference type="Gene3D" id="1.10.540.10">
    <property type="entry name" value="Acyl-CoA dehydrogenase/oxidase, N-terminal domain"/>
    <property type="match status" value="1"/>
</dbReference>
<dbReference type="Proteomes" id="UP000321595">
    <property type="component" value="Chromosome"/>
</dbReference>
<dbReference type="RefSeq" id="WP_146962207.1">
    <property type="nucleotide sequence ID" value="NZ_CP042467.1"/>
</dbReference>
<dbReference type="PANTHER" id="PTHR42803">
    <property type="entry name" value="ACYL-COA DEHYDROGENASE"/>
    <property type="match status" value="1"/>
</dbReference>
<dbReference type="InterPro" id="IPR009100">
    <property type="entry name" value="AcylCoA_DH/oxidase_NM_dom_sf"/>
</dbReference>